<dbReference type="AlphaFoldDB" id="A0A2J5NSG4"/>
<feature type="transmembrane region" description="Helical" evidence="8">
    <location>
        <begin position="91"/>
        <end position="115"/>
    </location>
</feature>
<evidence type="ECO:0000256" key="6">
    <source>
        <dbReference type="ARBA" id="ARBA00022989"/>
    </source>
</evidence>
<dbReference type="EMBL" id="PIDR01002098">
    <property type="protein sequence ID" value="PLO56713.1"/>
    <property type="molecule type" value="Genomic_DNA"/>
</dbReference>
<accession>A0A2J5NSG4</accession>
<reference evidence="9 10" key="2">
    <citation type="submission" date="2018-01" db="EMBL/GenBank/DDBJ databases">
        <title>Genomic study of Klebsiella pneumoniae.</title>
        <authorList>
            <person name="Yang Y."/>
            <person name="Bicalho R."/>
        </authorList>
    </citation>
    <scope>NUCLEOTIDE SEQUENCE [LARGE SCALE GENOMIC DNA]</scope>
    <source>
        <strain evidence="9 10">A10</strain>
    </source>
</reference>
<reference evidence="9 10" key="1">
    <citation type="submission" date="2017-11" db="EMBL/GenBank/DDBJ databases">
        <authorList>
            <person name="Han C.G."/>
        </authorList>
    </citation>
    <scope>NUCLEOTIDE SEQUENCE [LARGE SCALE GENOMIC DNA]</scope>
    <source>
        <strain evidence="9 10">A10</strain>
    </source>
</reference>
<keyword evidence="7 8" id="KW-0472">Membrane</keyword>
<feature type="transmembrane region" description="Helical" evidence="8">
    <location>
        <begin position="56"/>
        <end position="79"/>
    </location>
</feature>
<evidence type="ECO:0000256" key="1">
    <source>
        <dbReference type="ARBA" id="ARBA00004651"/>
    </source>
</evidence>
<organism evidence="9 10">
    <name type="scientific">Klebsiella michiganensis</name>
    <dbReference type="NCBI Taxonomy" id="1134687"/>
    <lineage>
        <taxon>Bacteria</taxon>
        <taxon>Pseudomonadati</taxon>
        <taxon>Pseudomonadota</taxon>
        <taxon>Gammaproteobacteria</taxon>
        <taxon>Enterobacterales</taxon>
        <taxon>Enterobacteriaceae</taxon>
        <taxon>Klebsiella/Raoultella group</taxon>
        <taxon>Klebsiella</taxon>
    </lineage>
</organism>
<dbReference type="PANTHER" id="PTHR30047">
    <property type="entry name" value="HIGH-AFFINITY CHOLINE TRANSPORT PROTEIN-RELATED"/>
    <property type="match status" value="1"/>
</dbReference>
<evidence type="ECO:0000256" key="3">
    <source>
        <dbReference type="ARBA" id="ARBA00022448"/>
    </source>
</evidence>
<evidence type="ECO:0000256" key="7">
    <source>
        <dbReference type="ARBA" id="ARBA00023136"/>
    </source>
</evidence>
<protein>
    <submittedName>
        <fullName evidence="9">High-affinity choline transporter BetT</fullName>
    </submittedName>
</protein>
<dbReference type="GO" id="GO:0005886">
    <property type="term" value="C:plasma membrane"/>
    <property type="evidence" value="ECO:0007669"/>
    <property type="project" value="UniProtKB-SubCell"/>
</dbReference>
<evidence type="ECO:0000256" key="4">
    <source>
        <dbReference type="ARBA" id="ARBA00022475"/>
    </source>
</evidence>
<proteinExistence type="inferred from homology"/>
<dbReference type="InterPro" id="IPR000060">
    <property type="entry name" value="BCCT_transptr"/>
</dbReference>
<gene>
    <name evidence="9" type="ORF">CWN49_35885</name>
</gene>
<keyword evidence="6 8" id="KW-1133">Transmembrane helix</keyword>
<evidence type="ECO:0000313" key="9">
    <source>
        <dbReference type="EMBL" id="PLO56713.1"/>
    </source>
</evidence>
<evidence type="ECO:0000313" key="10">
    <source>
        <dbReference type="Proteomes" id="UP000234667"/>
    </source>
</evidence>
<comment type="subcellular location">
    <subcellularLocation>
        <location evidence="1">Cell membrane</location>
        <topology evidence="1">Multi-pass membrane protein</topology>
    </subcellularLocation>
</comment>
<comment type="similarity">
    <text evidence="2">Belongs to the BCCT transporter (TC 2.A.15) family.</text>
</comment>
<sequence length="133" mass="14815">MTDLSPSREKDKINPVVFYTSAGLILLFSLMTLFFSDFSAAWIGRTLNWVSRTFGWYYLLAATLYIVFVVCIACSRFGSVKLGPEHSKPEFSVLSWAAMLFAAGIGIDLMFFSVAEPVTQYMQPPEGAGQTME</sequence>
<feature type="non-terminal residue" evidence="9">
    <location>
        <position position="133"/>
    </location>
</feature>
<dbReference type="Proteomes" id="UP000234667">
    <property type="component" value="Unassembled WGS sequence"/>
</dbReference>
<keyword evidence="4" id="KW-1003">Cell membrane</keyword>
<keyword evidence="3" id="KW-0813">Transport</keyword>
<keyword evidence="5 8" id="KW-0812">Transmembrane</keyword>
<name>A0A2J5NSG4_9ENTR</name>
<dbReference type="Pfam" id="PF02028">
    <property type="entry name" value="BCCT"/>
    <property type="match status" value="1"/>
</dbReference>
<comment type="caution">
    <text evidence="9">The sequence shown here is derived from an EMBL/GenBank/DDBJ whole genome shotgun (WGS) entry which is preliminary data.</text>
</comment>
<evidence type="ECO:0000256" key="8">
    <source>
        <dbReference type="SAM" id="Phobius"/>
    </source>
</evidence>
<dbReference type="PANTHER" id="PTHR30047:SF7">
    <property type="entry name" value="HIGH-AFFINITY CHOLINE TRANSPORT PROTEIN"/>
    <property type="match status" value="1"/>
</dbReference>
<evidence type="ECO:0000256" key="5">
    <source>
        <dbReference type="ARBA" id="ARBA00022692"/>
    </source>
</evidence>
<dbReference type="GO" id="GO:0022857">
    <property type="term" value="F:transmembrane transporter activity"/>
    <property type="evidence" value="ECO:0007669"/>
    <property type="project" value="InterPro"/>
</dbReference>
<evidence type="ECO:0000256" key="2">
    <source>
        <dbReference type="ARBA" id="ARBA00005658"/>
    </source>
</evidence>
<feature type="transmembrane region" description="Helical" evidence="8">
    <location>
        <begin position="16"/>
        <end position="36"/>
    </location>
</feature>